<dbReference type="InterPro" id="IPR050515">
    <property type="entry name" value="Beta-lactam/transpept"/>
</dbReference>
<comment type="similarity">
    <text evidence="2">Belongs to the transpeptidase family.</text>
</comment>
<dbReference type="PANTHER" id="PTHR30627:SF26">
    <property type="entry name" value="PENICILLIN-BINDING PROTEIN 2B"/>
    <property type="match status" value="1"/>
</dbReference>
<dbReference type="SMART" id="SM00740">
    <property type="entry name" value="PASTA"/>
    <property type="match status" value="2"/>
</dbReference>
<accession>A0ABQ0WZQ2</accession>
<evidence type="ECO:0000256" key="3">
    <source>
        <dbReference type="ARBA" id="ARBA00023136"/>
    </source>
</evidence>
<protein>
    <submittedName>
        <fullName evidence="6">Penicillin-binding protein 2B</fullName>
    </submittedName>
</protein>
<evidence type="ECO:0000256" key="1">
    <source>
        <dbReference type="ARBA" id="ARBA00004162"/>
    </source>
</evidence>
<dbReference type="RefSeq" id="WP_057732282.1">
    <property type="nucleotide sequence ID" value="NZ_BJZK01000043.1"/>
</dbReference>
<gene>
    <name evidence="6" type="primary">pbp2B</name>
    <name evidence="6" type="ORF">LZY01_23990</name>
</gene>
<feature type="domain" description="PASTA" evidence="5">
    <location>
        <begin position="599"/>
        <end position="658"/>
    </location>
</feature>
<organism evidence="6 7">
    <name type="scientific">Levilactobacillus zymae</name>
    <dbReference type="NCBI Taxonomy" id="267363"/>
    <lineage>
        <taxon>Bacteria</taxon>
        <taxon>Bacillati</taxon>
        <taxon>Bacillota</taxon>
        <taxon>Bacilli</taxon>
        <taxon>Lactobacillales</taxon>
        <taxon>Lactobacillaceae</taxon>
        <taxon>Levilactobacillus</taxon>
    </lineage>
</organism>
<dbReference type="PANTHER" id="PTHR30627">
    <property type="entry name" value="PEPTIDOGLYCAN D,D-TRANSPEPTIDASE"/>
    <property type="match status" value="1"/>
</dbReference>
<name>A0ABQ0WZQ2_9LACO</name>
<evidence type="ECO:0000256" key="4">
    <source>
        <dbReference type="SAM" id="Phobius"/>
    </source>
</evidence>
<feature type="transmembrane region" description="Helical" evidence="4">
    <location>
        <begin position="20"/>
        <end position="42"/>
    </location>
</feature>
<evidence type="ECO:0000313" key="7">
    <source>
        <dbReference type="Proteomes" id="UP000321794"/>
    </source>
</evidence>
<reference evidence="6 7" key="1">
    <citation type="submission" date="2019-07" db="EMBL/GenBank/DDBJ databases">
        <title>Whole genome shotgun sequence of Lactobacillus zymae NBRC 107157.</title>
        <authorList>
            <person name="Hosoyama A."/>
            <person name="Uohara A."/>
            <person name="Ohji S."/>
            <person name="Ichikawa N."/>
        </authorList>
    </citation>
    <scope>NUCLEOTIDE SEQUENCE [LARGE SCALE GENOMIC DNA]</scope>
    <source>
        <strain evidence="6 7">NBRC 107157</strain>
    </source>
</reference>
<comment type="subcellular location">
    <subcellularLocation>
        <location evidence="1">Cell membrane</location>
        <topology evidence="1">Single-pass membrane protein</topology>
    </subcellularLocation>
</comment>
<dbReference type="Pfam" id="PF03717">
    <property type="entry name" value="PBP_dimer"/>
    <property type="match status" value="1"/>
</dbReference>
<dbReference type="Gene3D" id="2.20.70.70">
    <property type="match status" value="1"/>
</dbReference>
<dbReference type="InterPro" id="IPR012338">
    <property type="entry name" value="Beta-lactam/transpept-like"/>
</dbReference>
<keyword evidence="3 4" id="KW-0472">Membrane</keyword>
<dbReference type="InterPro" id="IPR036138">
    <property type="entry name" value="PBP_dimer_sf"/>
</dbReference>
<dbReference type="Pfam" id="PF00905">
    <property type="entry name" value="Transpeptidase"/>
    <property type="match status" value="1"/>
</dbReference>
<dbReference type="CDD" id="cd06575">
    <property type="entry name" value="PASTA_Pbp2x-like_2"/>
    <property type="match status" value="1"/>
</dbReference>
<proteinExistence type="inferred from homology"/>
<feature type="domain" description="PASTA" evidence="5">
    <location>
        <begin position="659"/>
        <end position="716"/>
    </location>
</feature>
<dbReference type="InterPro" id="IPR001460">
    <property type="entry name" value="PCN-bd_Tpept"/>
</dbReference>
<keyword evidence="7" id="KW-1185">Reference proteome</keyword>
<keyword evidence="4" id="KW-0812">Transmembrane</keyword>
<dbReference type="Pfam" id="PF03793">
    <property type="entry name" value="PASTA"/>
    <property type="match status" value="2"/>
</dbReference>
<keyword evidence="4" id="KW-1133">Transmembrane helix</keyword>
<dbReference type="SUPFAM" id="SSF56601">
    <property type="entry name" value="beta-lactamase/transpeptidase-like"/>
    <property type="match status" value="1"/>
</dbReference>
<dbReference type="SUPFAM" id="SSF54184">
    <property type="entry name" value="Penicillin-binding protein 2x (pbp-2x), c-terminal domain"/>
    <property type="match status" value="2"/>
</dbReference>
<evidence type="ECO:0000259" key="5">
    <source>
        <dbReference type="PROSITE" id="PS51178"/>
    </source>
</evidence>
<comment type="caution">
    <text evidence="6">The sequence shown here is derived from an EMBL/GenBank/DDBJ whole genome shotgun (WGS) entry which is preliminary data.</text>
</comment>
<dbReference type="Gene3D" id="3.40.710.10">
    <property type="entry name" value="DD-peptidase/beta-lactamase superfamily"/>
    <property type="match status" value="1"/>
</dbReference>
<dbReference type="PROSITE" id="PS51178">
    <property type="entry name" value="PASTA"/>
    <property type="match status" value="2"/>
</dbReference>
<sequence length="718" mass="77892">MNDSPKHPMKNTNARRNRKIVGQFLFFLFIGVFILIAVRFSYISIGKKVQNVNLSAAAQKLYTANETLKAKRGTIYDANDQPIAEDTSVYSLYVVLDKRQVGLNNQKLYATNKPKIAKVLAKYLPISEKKALKILSPSKGTPFQVEFGTAGQNISLATKQKIQSYHLSGINFVQQESRLYPNGVFASHLIGLAQATTKDNQTTLTGSMGIEQAFNKELTGKDGSQKIKKDMYGYQLPGTKQKYKKAQNGDNVYTTLDTRLQTLLETEMSSVQSQVKANSMNAVLMNAKTGAILAATQRPTFNATTKAGLGQIWRNTLVQDAYEPGSTMKIFTLASSINSGNYNGNATYQSGRYTIGNQVVPDWNTSGWGTITYNKGFAVSSNVAMAHLEQQMGAKTWKKYINRFHFLKSTNSGLPGELSGSIAFSRPIEQADTSFGQGIQVTVFQMLQALTAVSNNGTMMKPYVISKVVNPNTNKTVKAYSPTKVGTPITAKTAKAVRKHMEDVVYKSYGIGSDYKMSGYKVAVKTGTAQVSNGKSGYLSGDDNYLYSVASMVPANNPKYVMYITMKQPHLGSKTATQLLASIMKPVMARALQEDSPTTTKTTKMPTVTGSSVTTATNKLSKLGMTVTTLGNGTKVQKQSVSAGTALYQDQRVFLTTGGTVSLPSLTGWSKGDVVKLAQLVGIKLTVNGDGYVTKQSLKAGATVSSGSELTITLKQNK</sequence>
<dbReference type="EMBL" id="BJZK01000043">
    <property type="protein sequence ID" value="GEO73231.1"/>
    <property type="molecule type" value="Genomic_DNA"/>
</dbReference>
<dbReference type="Gene3D" id="3.90.1310.10">
    <property type="entry name" value="Penicillin-binding protein 2a (Domain 2)"/>
    <property type="match status" value="1"/>
</dbReference>
<dbReference type="InterPro" id="IPR005311">
    <property type="entry name" value="PBP_dimer"/>
</dbReference>
<dbReference type="SUPFAM" id="SSF56519">
    <property type="entry name" value="Penicillin binding protein dimerisation domain"/>
    <property type="match status" value="1"/>
</dbReference>
<dbReference type="Proteomes" id="UP000321794">
    <property type="component" value="Unassembled WGS sequence"/>
</dbReference>
<dbReference type="InterPro" id="IPR005543">
    <property type="entry name" value="PASTA_dom"/>
</dbReference>
<dbReference type="Gene3D" id="3.30.70.2110">
    <property type="match status" value="1"/>
</dbReference>
<evidence type="ECO:0000313" key="6">
    <source>
        <dbReference type="EMBL" id="GEO73231.1"/>
    </source>
</evidence>
<evidence type="ECO:0000256" key="2">
    <source>
        <dbReference type="ARBA" id="ARBA00007171"/>
    </source>
</evidence>